<keyword evidence="1" id="KW-0812">Transmembrane</keyword>
<comment type="caution">
    <text evidence="2">The sequence shown here is derived from an EMBL/GenBank/DDBJ whole genome shotgun (WGS) entry which is preliminary data.</text>
</comment>
<accession>A0A8J7LUB8</accession>
<dbReference type="RefSeq" id="WP_199382423.1">
    <property type="nucleotide sequence ID" value="NZ_JAEMHM010000002.1"/>
</dbReference>
<organism evidence="2 3">
    <name type="scientific">Geomesophilobacter sediminis</name>
    <dbReference type="NCBI Taxonomy" id="2798584"/>
    <lineage>
        <taxon>Bacteria</taxon>
        <taxon>Pseudomonadati</taxon>
        <taxon>Thermodesulfobacteriota</taxon>
        <taxon>Desulfuromonadia</taxon>
        <taxon>Geobacterales</taxon>
        <taxon>Geobacteraceae</taxon>
        <taxon>Geomesophilobacter</taxon>
    </lineage>
</organism>
<keyword evidence="1" id="KW-0472">Membrane</keyword>
<dbReference type="EMBL" id="JAEMHM010000002">
    <property type="protein sequence ID" value="MBJ6723580.1"/>
    <property type="molecule type" value="Genomic_DNA"/>
</dbReference>
<feature type="transmembrane region" description="Helical" evidence="1">
    <location>
        <begin position="50"/>
        <end position="70"/>
    </location>
</feature>
<gene>
    <name evidence="2" type="ORF">JFN93_02555</name>
</gene>
<reference evidence="2" key="1">
    <citation type="submission" date="2020-12" db="EMBL/GenBank/DDBJ databases">
        <title>Geomonas sp. Red875, isolated from river sediment.</title>
        <authorList>
            <person name="Xu Z."/>
            <person name="Zhang Z."/>
            <person name="Masuda Y."/>
            <person name="Itoh H."/>
            <person name="Senoo K."/>
        </authorList>
    </citation>
    <scope>NUCLEOTIDE SEQUENCE</scope>
    <source>
        <strain evidence="2">Red875</strain>
    </source>
</reference>
<dbReference type="AlphaFoldDB" id="A0A8J7LUB8"/>
<feature type="transmembrane region" description="Helical" evidence="1">
    <location>
        <begin position="9"/>
        <end position="30"/>
    </location>
</feature>
<evidence type="ECO:0000313" key="3">
    <source>
        <dbReference type="Proteomes" id="UP000636888"/>
    </source>
</evidence>
<proteinExistence type="predicted"/>
<sequence>MEKTTKGRLFWVLYAPLGLWLLAWPVLFYLTASVFDSPRKNDLEWQLRYLMVYAVWLYPIAFTTGLNASLSAIKNAETVRAVALPAALPLCFMLVVLFCLALSLPPW</sequence>
<name>A0A8J7LUB8_9BACT</name>
<evidence type="ECO:0000313" key="2">
    <source>
        <dbReference type="EMBL" id="MBJ6723580.1"/>
    </source>
</evidence>
<keyword evidence="1" id="KW-1133">Transmembrane helix</keyword>
<evidence type="ECO:0000256" key="1">
    <source>
        <dbReference type="SAM" id="Phobius"/>
    </source>
</evidence>
<protein>
    <submittedName>
        <fullName evidence="2">Uncharacterized protein</fullName>
    </submittedName>
</protein>
<feature type="transmembrane region" description="Helical" evidence="1">
    <location>
        <begin position="82"/>
        <end position="104"/>
    </location>
</feature>
<dbReference type="Proteomes" id="UP000636888">
    <property type="component" value="Unassembled WGS sequence"/>
</dbReference>
<keyword evidence="3" id="KW-1185">Reference proteome</keyword>